<comment type="subcellular location">
    <subcellularLocation>
        <location evidence="1">Nucleus</location>
    </subcellularLocation>
</comment>
<dbReference type="PROSITE" id="PS50863">
    <property type="entry name" value="B3"/>
    <property type="match status" value="2"/>
</dbReference>
<sequence length="513" mass="58567">MPPKKGIKRSKMEELKVEKKPPEFFKVFNPETSTDKIMLPTAWAKEMEGKLPGKALLRDRYGNIWLIKLTNDQEKTYFHQGWTTFIHQNYLEKGDFIIFKFDGIRVFNVRLLGYDSCDKRGVGSLKYKLEEEDEGVVAVHDNEDANNNNVDGEGEESDQPFNAHNVSINVRGGNGEDEEYRCWKKNRLVDPFGFKLFNSGKVRRPENPHFVTQINPTRRYGLLVPLEIIKVYHLELPVKTFLRDHRGREWKTDLIVWKDNRSWYHNGWKELCQVNLIELEEPCICEFVKCEERGRRGRWKMVIVLGGEMVERCGEEQQQFGGCTFQPALFFRRCSSFLLSVVGCRCCSSFRSSAAAAAAAAGSVFVQIQATVSTEILQAIVRPNSSLTACNAWLTIEKLFHDQLGSRLLQLKLEFHSLKKGELTIKEHVTKLKMLADSLTAVGSPISDDDLVLQILAGLPSTYQSVSTTISHCVLYPTSLKLDQCSSCMKCNFSTRSFFPLHGCQRSGRAIFH</sequence>
<accession>A0AAV1CUV9</accession>
<dbReference type="InterPro" id="IPR015300">
    <property type="entry name" value="DNA-bd_pseudobarrel_sf"/>
</dbReference>
<proteinExistence type="predicted"/>
<keyword evidence="2" id="KW-0805">Transcription regulation</keyword>
<evidence type="ECO:0000256" key="5">
    <source>
        <dbReference type="ARBA" id="ARBA00023242"/>
    </source>
</evidence>
<dbReference type="GO" id="GO:0005634">
    <property type="term" value="C:nucleus"/>
    <property type="evidence" value="ECO:0007669"/>
    <property type="project" value="UniProtKB-SubCell"/>
</dbReference>
<gene>
    <name evidence="7" type="ORF">OLC1_LOCUS9124</name>
</gene>
<dbReference type="AlphaFoldDB" id="A0AAV1CUV9"/>
<evidence type="ECO:0000256" key="1">
    <source>
        <dbReference type="ARBA" id="ARBA00004123"/>
    </source>
</evidence>
<feature type="domain" description="TF-B3" evidence="6">
    <location>
        <begin position="22"/>
        <end position="115"/>
    </location>
</feature>
<organism evidence="7 8">
    <name type="scientific">Oldenlandia corymbosa var. corymbosa</name>
    <dbReference type="NCBI Taxonomy" id="529605"/>
    <lineage>
        <taxon>Eukaryota</taxon>
        <taxon>Viridiplantae</taxon>
        <taxon>Streptophyta</taxon>
        <taxon>Embryophyta</taxon>
        <taxon>Tracheophyta</taxon>
        <taxon>Spermatophyta</taxon>
        <taxon>Magnoliopsida</taxon>
        <taxon>eudicotyledons</taxon>
        <taxon>Gunneridae</taxon>
        <taxon>Pentapetalae</taxon>
        <taxon>asterids</taxon>
        <taxon>lamiids</taxon>
        <taxon>Gentianales</taxon>
        <taxon>Rubiaceae</taxon>
        <taxon>Rubioideae</taxon>
        <taxon>Spermacoceae</taxon>
        <taxon>Hedyotis-Oldenlandia complex</taxon>
        <taxon>Oldenlandia</taxon>
    </lineage>
</organism>
<feature type="domain" description="TF-B3" evidence="6">
    <location>
        <begin position="207"/>
        <end position="307"/>
    </location>
</feature>
<evidence type="ECO:0000256" key="2">
    <source>
        <dbReference type="ARBA" id="ARBA00023015"/>
    </source>
</evidence>
<reference evidence="7" key="1">
    <citation type="submission" date="2023-03" db="EMBL/GenBank/DDBJ databases">
        <authorList>
            <person name="Julca I."/>
        </authorList>
    </citation>
    <scope>NUCLEOTIDE SEQUENCE</scope>
</reference>
<evidence type="ECO:0000313" key="7">
    <source>
        <dbReference type="EMBL" id="CAI9099036.1"/>
    </source>
</evidence>
<dbReference type="EMBL" id="OX459120">
    <property type="protein sequence ID" value="CAI9099036.1"/>
    <property type="molecule type" value="Genomic_DNA"/>
</dbReference>
<dbReference type="Gene3D" id="2.40.330.10">
    <property type="entry name" value="DNA-binding pseudobarrel domain"/>
    <property type="match status" value="2"/>
</dbReference>
<dbReference type="GO" id="GO:0003677">
    <property type="term" value="F:DNA binding"/>
    <property type="evidence" value="ECO:0007669"/>
    <property type="project" value="UniProtKB-KW"/>
</dbReference>
<evidence type="ECO:0000259" key="6">
    <source>
        <dbReference type="PROSITE" id="PS50863"/>
    </source>
</evidence>
<dbReference type="CDD" id="cd10017">
    <property type="entry name" value="B3_DNA"/>
    <property type="match status" value="1"/>
</dbReference>
<dbReference type="Proteomes" id="UP001161247">
    <property type="component" value="Chromosome 3"/>
</dbReference>
<dbReference type="PANTHER" id="PTHR47481">
    <property type="match status" value="1"/>
</dbReference>
<keyword evidence="8" id="KW-1185">Reference proteome</keyword>
<evidence type="ECO:0000313" key="8">
    <source>
        <dbReference type="Proteomes" id="UP001161247"/>
    </source>
</evidence>
<dbReference type="SMART" id="SM01019">
    <property type="entry name" value="B3"/>
    <property type="match status" value="2"/>
</dbReference>
<dbReference type="SUPFAM" id="SSF101936">
    <property type="entry name" value="DNA-binding pseudobarrel domain"/>
    <property type="match status" value="2"/>
</dbReference>
<name>A0AAV1CUV9_OLDCO</name>
<dbReference type="Pfam" id="PF02362">
    <property type="entry name" value="B3"/>
    <property type="match status" value="1"/>
</dbReference>
<dbReference type="InterPro" id="IPR003340">
    <property type="entry name" value="B3_DNA-bd"/>
</dbReference>
<evidence type="ECO:0000256" key="3">
    <source>
        <dbReference type="ARBA" id="ARBA00023125"/>
    </source>
</evidence>
<keyword evidence="4" id="KW-0804">Transcription</keyword>
<dbReference type="PANTHER" id="PTHR47481:SF29">
    <property type="entry name" value="RETROTRANSPOSON GAG DOMAIN-CONTAINING PROTEIN"/>
    <property type="match status" value="1"/>
</dbReference>
<protein>
    <submittedName>
        <fullName evidence="7">OLC1v1035797C1</fullName>
    </submittedName>
</protein>
<evidence type="ECO:0000256" key="4">
    <source>
        <dbReference type="ARBA" id="ARBA00023163"/>
    </source>
</evidence>
<keyword evidence="3" id="KW-0238">DNA-binding</keyword>
<dbReference type="Pfam" id="PF14223">
    <property type="entry name" value="Retrotran_gag_2"/>
    <property type="match status" value="1"/>
</dbReference>
<keyword evidence="5" id="KW-0539">Nucleus</keyword>